<dbReference type="Proteomes" id="UP000178606">
    <property type="component" value="Unassembled WGS sequence"/>
</dbReference>
<protein>
    <recommendedName>
        <fullName evidence="3">Phytanoyl-CoA dioxygenase</fullName>
    </recommendedName>
</protein>
<dbReference type="AlphaFoldDB" id="A0A1F6CE51"/>
<evidence type="ECO:0008006" key="3">
    <source>
        <dbReference type="Google" id="ProtNLM"/>
    </source>
</evidence>
<dbReference type="EMBL" id="MFKF01000268">
    <property type="protein sequence ID" value="OGG47202.1"/>
    <property type="molecule type" value="Genomic_DNA"/>
</dbReference>
<dbReference type="PANTHER" id="PTHR20883">
    <property type="entry name" value="PHYTANOYL-COA DIOXYGENASE DOMAIN CONTAINING 1"/>
    <property type="match status" value="1"/>
</dbReference>
<dbReference type="GO" id="GO:0016706">
    <property type="term" value="F:2-oxoglutarate-dependent dioxygenase activity"/>
    <property type="evidence" value="ECO:0007669"/>
    <property type="project" value="UniProtKB-ARBA"/>
</dbReference>
<dbReference type="GO" id="GO:0005506">
    <property type="term" value="F:iron ion binding"/>
    <property type="evidence" value="ECO:0007669"/>
    <property type="project" value="UniProtKB-ARBA"/>
</dbReference>
<organism evidence="1 2">
    <name type="scientific">Handelsmanbacteria sp. (strain RIFCSPLOWO2_12_FULL_64_10)</name>
    <dbReference type="NCBI Taxonomy" id="1817868"/>
    <lineage>
        <taxon>Bacteria</taxon>
        <taxon>Candidatus Handelsmaniibacteriota</taxon>
    </lineage>
</organism>
<evidence type="ECO:0000313" key="1">
    <source>
        <dbReference type="EMBL" id="OGG47202.1"/>
    </source>
</evidence>
<proteinExistence type="predicted"/>
<dbReference type="Gene3D" id="2.60.120.620">
    <property type="entry name" value="q2cbj1_9rhob like domain"/>
    <property type="match status" value="1"/>
</dbReference>
<gene>
    <name evidence="1" type="ORF">A3F84_14630</name>
</gene>
<dbReference type="SUPFAM" id="SSF51197">
    <property type="entry name" value="Clavaminate synthase-like"/>
    <property type="match status" value="1"/>
</dbReference>
<dbReference type="PANTHER" id="PTHR20883:SF46">
    <property type="entry name" value="PHYTANOYL-COA HYDROXYLASE"/>
    <property type="match status" value="1"/>
</dbReference>
<name>A0A1F6CE51_HANXR</name>
<accession>A0A1F6CE51</accession>
<sequence length="251" mass="28546">MGLTQEQIDFFWANGYLPLGKVLDDAEVEVLRREYDAEFERAWQTNSLRNLSVSDGLDAEGKRAAPAHMLQIMQMCERNLHFRRLLYHERILDLAQDLIGPNLMLFHDQALFKPARTGGPVFWHQDNAYWRCRPATLVSCWIALDGADEENGAMRFVPGSHLRPVWHERSESTGALLDAGGQVDGEKAAVVELPAGGCLFHHCQTLHHTPPNRTDRQRRAFVIHFMQPGTRNKAGEVIRPGFKNPILRMSI</sequence>
<dbReference type="Pfam" id="PF05721">
    <property type="entry name" value="PhyH"/>
    <property type="match status" value="1"/>
</dbReference>
<comment type="caution">
    <text evidence="1">The sequence shown here is derived from an EMBL/GenBank/DDBJ whole genome shotgun (WGS) entry which is preliminary data.</text>
</comment>
<evidence type="ECO:0000313" key="2">
    <source>
        <dbReference type="Proteomes" id="UP000178606"/>
    </source>
</evidence>
<reference evidence="1 2" key="1">
    <citation type="journal article" date="2016" name="Nat. Commun.">
        <title>Thousands of microbial genomes shed light on interconnected biogeochemical processes in an aquifer system.</title>
        <authorList>
            <person name="Anantharaman K."/>
            <person name="Brown C.T."/>
            <person name="Hug L.A."/>
            <person name="Sharon I."/>
            <person name="Castelle C.J."/>
            <person name="Probst A.J."/>
            <person name="Thomas B.C."/>
            <person name="Singh A."/>
            <person name="Wilkins M.J."/>
            <person name="Karaoz U."/>
            <person name="Brodie E.L."/>
            <person name="Williams K.H."/>
            <person name="Hubbard S.S."/>
            <person name="Banfield J.F."/>
        </authorList>
    </citation>
    <scope>NUCLEOTIDE SEQUENCE [LARGE SCALE GENOMIC DNA]</scope>
    <source>
        <strain evidence="2">RIFCSPLOWO2_12_FULL_64_10</strain>
    </source>
</reference>
<dbReference type="InterPro" id="IPR008775">
    <property type="entry name" value="Phytyl_CoA_dOase-like"/>
</dbReference>